<dbReference type="EMBL" id="JRKL02000278">
    <property type="protein sequence ID" value="KAF3973065.1"/>
    <property type="molecule type" value="Genomic_DNA"/>
</dbReference>
<gene>
    <name evidence="1" type="ORF">CMV_003473</name>
</gene>
<comment type="caution">
    <text evidence="1">The sequence shown here is derived from an EMBL/GenBank/DDBJ whole genome shotgun (WGS) entry which is preliminary data.</text>
</comment>
<protein>
    <submittedName>
        <fullName evidence="1">Uncharacterized protein</fullName>
    </submittedName>
</protein>
<sequence>KYTQRQTLASVKVAREGIPVFFMVKAESKAGI</sequence>
<keyword evidence="2" id="KW-1185">Reference proteome</keyword>
<dbReference type="Proteomes" id="UP000737018">
    <property type="component" value="Unassembled WGS sequence"/>
</dbReference>
<organism evidence="1 2">
    <name type="scientific">Castanea mollissima</name>
    <name type="common">Chinese chestnut</name>
    <dbReference type="NCBI Taxonomy" id="60419"/>
    <lineage>
        <taxon>Eukaryota</taxon>
        <taxon>Viridiplantae</taxon>
        <taxon>Streptophyta</taxon>
        <taxon>Embryophyta</taxon>
        <taxon>Tracheophyta</taxon>
        <taxon>Spermatophyta</taxon>
        <taxon>Magnoliopsida</taxon>
        <taxon>eudicotyledons</taxon>
        <taxon>Gunneridae</taxon>
        <taxon>Pentapetalae</taxon>
        <taxon>rosids</taxon>
        <taxon>fabids</taxon>
        <taxon>Fagales</taxon>
        <taxon>Fagaceae</taxon>
        <taxon>Castanea</taxon>
    </lineage>
</organism>
<feature type="non-terminal residue" evidence="1">
    <location>
        <position position="1"/>
    </location>
</feature>
<dbReference type="AlphaFoldDB" id="A0A8J4RNU1"/>
<evidence type="ECO:0000313" key="1">
    <source>
        <dbReference type="EMBL" id="KAF3973065.1"/>
    </source>
</evidence>
<reference evidence="1" key="1">
    <citation type="submission" date="2020-03" db="EMBL/GenBank/DDBJ databases">
        <title>Castanea mollissima Vanexum genome sequencing.</title>
        <authorList>
            <person name="Staton M."/>
        </authorList>
    </citation>
    <scope>NUCLEOTIDE SEQUENCE</scope>
    <source>
        <tissue evidence="1">Leaf</tissue>
    </source>
</reference>
<accession>A0A8J4RNU1</accession>
<evidence type="ECO:0000313" key="2">
    <source>
        <dbReference type="Proteomes" id="UP000737018"/>
    </source>
</evidence>
<name>A0A8J4RNU1_9ROSI</name>
<proteinExistence type="predicted"/>